<reference evidence="1 2" key="1">
    <citation type="journal article" date="2022" name="Genome Biol. Evol.">
        <title>The Spruce Budworm Genome: Reconstructing the Evolutionary History of Antifreeze Proteins.</title>
        <authorList>
            <person name="Beliveau C."/>
            <person name="Gagne P."/>
            <person name="Picq S."/>
            <person name="Vernygora O."/>
            <person name="Keeling C.I."/>
            <person name="Pinkney K."/>
            <person name="Doucet D."/>
            <person name="Wen F."/>
            <person name="Johnston J.S."/>
            <person name="Maaroufi H."/>
            <person name="Boyle B."/>
            <person name="Laroche J."/>
            <person name="Dewar K."/>
            <person name="Juretic N."/>
            <person name="Blackburn G."/>
            <person name="Nisole A."/>
            <person name="Brunet B."/>
            <person name="Brandao M."/>
            <person name="Lumley L."/>
            <person name="Duan J."/>
            <person name="Quan G."/>
            <person name="Lucarotti C.J."/>
            <person name="Roe A.D."/>
            <person name="Sperling F.A.H."/>
            <person name="Levesque R.C."/>
            <person name="Cusson M."/>
        </authorList>
    </citation>
    <scope>NUCLEOTIDE SEQUENCE [LARGE SCALE GENOMIC DNA]</scope>
    <source>
        <strain evidence="1">Glfc:IPQL:Cfum</strain>
    </source>
</reference>
<accession>A0ACC0JJP4</accession>
<comment type="caution">
    <text evidence="1">The sequence shown here is derived from an EMBL/GenBank/DDBJ whole genome shotgun (WGS) entry which is preliminary data.</text>
</comment>
<dbReference type="EMBL" id="CM046104">
    <property type="protein sequence ID" value="KAI8424401.1"/>
    <property type="molecule type" value="Genomic_DNA"/>
</dbReference>
<feature type="non-terminal residue" evidence="1">
    <location>
        <position position="1"/>
    </location>
</feature>
<evidence type="ECO:0000313" key="2">
    <source>
        <dbReference type="Proteomes" id="UP001064048"/>
    </source>
</evidence>
<evidence type="ECO:0000313" key="1">
    <source>
        <dbReference type="EMBL" id="KAI8424401.1"/>
    </source>
</evidence>
<protein>
    <submittedName>
        <fullName evidence="1">Uncharacterized protein</fullName>
    </submittedName>
</protein>
<proteinExistence type="predicted"/>
<name>A0ACC0JJP4_CHOFU</name>
<sequence length="485" mass="53306">EPGFTGPIANVTTPLGREAILACTVHNLSTYKSHVISRSRRVGVTHGDHTWFLHIRELRETDRAVPPDILDRGTSRDQTVREGASVSLTCAATGSPQPQIIWRREHSKSITLSDGIQVSSLEGPVLNISRVSRQHAGAYLCIASNGVPPTVSKRILLTVEFPPVITIRNQLVGAALGSDLVLECDTEAYPKPPQKFDGAFRSVLRLPIKRVMSSDYGAYKCVSKNALGDTEGTIKLYPMPKPAPESKNDEPGFTGPIANVTTPLGREAILACTVHNLSTYKSHVISRSRRVGVTHGDHTWFLHIRELRETDRGWYMCQINTDPMKIPPDILDRGTSRDQTVREGASVSLTCAATGSPQPQIIWRREHSKSITLSDGIQVPPVITIRNQLVGAALGSDLVLECDTEAYPKPVSYWRGGLEPQKFDGAFRSVLRLPIKRVMSSDYGAYKCVSKNALGDTEGTIKLYPMPKPAPESKNDHSSNEQYMN</sequence>
<gene>
    <name evidence="1" type="ORF">MSG28_002917</name>
</gene>
<dbReference type="Proteomes" id="UP001064048">
    <property type="component" value="Chromosome 4"/>
</dbReference>
<organism evidence="1 2">
    <name type="scientific">Choristoneura fumiferana</name>
    <name type="common">Spruce budworm moth</name>
    <name type="synonym">Archips fumiferana</name>
    <dbReference type="NCBI Taxonomy" id="7141"/>
    <lineage>
        <taxon>Eukaryota</taxon>
        <taxon>Metazoa</taxon>
        <taxon>Ecdysozoa</taxon>
        <taxon>Arthropoda</taxon>
        <taxon>Hexapoda</taxon>
        <taxon>Insecta</taxon>
        <taxon>Pterygota</taxon>
        <taxon>Neoptera</taxon>
        <taxon>Endopterygota</taxon>
        <taxon>Lepidoptera</taxon>
        <taxon>Glossata</taxon>
        <taxon>Ditrysia</taxon>
        <taxon>Tortricoidea</taxon>
        <taxon>Tortricidae</taxon>
        <taxon>Tortricinae</taxon>
        <taxon>Choristoneura</taxon>
    </lineage>
</organism>
<keyword evidence="2" id="KW-1185">Reference proteome</keyword>